<gene>
    <name evidence="22" type="ORF">QYE76_002637</name>
</gene>
<evidence type="ECO:0000256" key="3">
    <source>
        <dbReference type="ARBA" id="ARBA00006873"/>
    </source>
</evidence>
<feature type="binding site" evidence="18">
    <location>
        <position position="321"/>
    </location>
    <ligand>
        <name>Ca(2+)</name>
        <dbReference type="ChEBI" id="CHEBI:29108"/>
        <label>1</label>
    </ligand>
</feature>
<evidence type="ECO:0000313" key="22">
    <source>
        <dbReference type="EMBL" id="KAK1628322.1"/>
    </source>
</evidence>
<keyword evidence="14" id="KW-0873">Pyrrolidone carboxylic acid</keyword>
<proteinExistence type="inferred from homology"/>
<feature type="binding site" evidence="17">
    <location>
        <position position="405"/>
    </location>
    <ligand>
        <name>substrate</name>
    </ligand>
</feature>
<evidence type="ECO:0000256" key="15">
    <source>
        <dbReference type="ARBA" id="ARBA00023324"/>
    </source>
</evidence>
<feature type="binding site" evidence="18">
    <location>
        <position position="494"/>
    </location>
    <ligand>
        <name>Ca(2+)</name>
        <dbReference type="ChEBI" id="CHEBI:29108"/>
        <label>2</label>
    </ligand>
</feature>
<evidence type="ECO:0000256" key="11">
    <source>
        <dbReference type="ARBA" id="ARBA00023002"/>
    </source>
</evidence>
<dbReference type="InterPro" id="IPR000823">
    <property type="entry name" value="Peroxidase_pln"/>
</dbReference>
<feature type="active site" description="Proton acceptor" evidence="16">
    <location>
        <position position="311"/>
    </location>
</feature>
<keyword evidence="11" id="KW-0560">Oxidoreductase</keyword>
<keyword evidence="10 18" id="KW-0106">Calcium</keyword>
<evidence type="ECO:0000256" key="7">
    <source>
        <dbReference type="ARBA" id="ARBA00022617"/>
    </source>
</evidence>
<evidence type="ECO:0000256" key="6">
    <source>
        <dbReference type="ARBA" id="ARBA00022559"/>
    </source>
</evidence>
<keyword evidence="12 18" id="KW-0408">Iron</keyword>
<comment type="cofactor">
    <cofactor evidence="18">
        <name>Ca(2+)</name>
        <dbReference type="ChEBI" id="CHEBI:29108"/>
    </cofactor>
    <text evidence="18">Binds 2 calcium ions per subunit.</text>
</comment>
<dbReference type="PRINTS" id="PR00458">
    <property type="entry name" value="PEROXIDASE"/>
</dbReference>
<dbReference type="EC" id="1.11.1.7" evidence="4"/>
<evidence type="ECO:0000256" key="14">
    <source>
        <dbReference type="ARBA" id="ARBA00023283"/>
    </source>
</evidence>
<dbReference type="GO" id="GO:0140825">
    <property type="term" value="F:lactoperoxidase activity"/>
    <property type="evidence" value="ECO:0007669"/>
    <property type="project" value="UniProtKB-EC"/>
</dbReference>
<feature type="binding site" evidence="18">
    <location>
        <position position="332"/>
    </location>
    <ligand>
        <name>Ca(2+)</name>
        <dbReference type="ChEBI" id="CHEBI:29108"/>
        <label>1</label>
    </ligand>
</feature>
<evidence type="ECO:0000256" key="1">
    <source>
        <dbReference type="ARBA" id="ARBA00000189"/>
    </source>
</evidence>
<evidence type="ECO:0000256" key="18">
    <source>
        <dbReference type="PIRSR" id="PIRSR600823-3"/>
    </source>
</evidence>
<name>A0AAD8VYG5_LOLMU</name>
<evidence type="ECO:0000256" key="2">
    <source>
        <dbReference type="ARBA" id="ARBA00002322"/>
    </source>
</evidence>
<dbReference type="Pfam" id="PF00141">
    <property type="entry name" value="peroxidase"/>
    <property type="match status" value="1"/>
</dbReference>
<feature type="disulfide bond" evidence="20">
    <location>
        <begin position="364"/>
        <end position="563"/>
    </location>
</feature>
<dbReference type="GO" id="GO:0020037">
    <property type="term" value="F:heme binding"/>
    <property type="evidence" value="ECO:0007669"/>
    <property type="project" value="InterPro"/>
</dbReference>
<feature type="binding site" evidence="18">
    <location>
        <position position="486"/>
    </location>
    <ligand>
        <name>Ca(2+)</name>
        <dbReference type="ChEBI" id="CHEBI:29108"/>
        <label>2</label>
    </ligand>
</feature>
<evidence type="ECO:0000259" key="21">
    <source>
        <dbReference type="PROSITE" id="PS50873"/>
    </source>
</evidence>
<feature type="binding site" evidence="18">
    <location>
        <position position="319"/>
    </location>
    <ligand>
        <name>Ca(2+)</name>
        <dbReference type="ChEBI" id="CHEBI:29108"/>
        <label>1</label>
    </ligand>
</feature>
<feature type="binding site" description="axial binding residue" evidence="18">
    <location>
        <position position="435"/>
    </location>
    <ligand>
        <name>heme b</name>
        <dbReference type="ChEBI" id="CHEBI:60344"/>
    </ligand>
    <ligandPart>
        <name>Fe</name>
        <dbReference type="ChEBI" id="CHEBI:18248"/>
    </ligandPart>
</feature>
<dbReference type="CDD" id="cd00693">
    <property type="entry name" value="secretory_peroxidase"/>
    <property type="match status" value="1"/>
</dbReference>
<dbReference type="SUPFAM" id="SSF48113">
    <property type="entry name" value="Heme-dependent peroxidases"/>
    <property type="match status" value="1"/>
</dbReference>
<keyword evidence="8 18" id="KW-0479">Metal-binding</keyword>
<feature type="disulfide bond" evidence="20">
    <location>
        <begin position="313"/>
        <end position="318"/>
    </location>
</feature>
<dbReference type="InterPro" id="IPR002016">
    <property type="entry name" value="Haem_peroxidase"/>
</dbReference>
<dbReference type="PANTHER" id="PTHR31235">
    <property type="entry name" value="PEROXIDASE 25-RELATED"/>
    <property type="match status" value="1"/>
</dbReference>
<dbReference type="InterPro" id="IPR033905">
    <property type="entry name" value="Secretory_peroxidase"/>
</dbReference>
<evidence type="ECO:0000256" key="12">
    <source>
        <dbReference type="ARBA" id="ARBA00023004"/>
    </source>
</evidence>
<dbReference type="Proteomes" id="UP001231189">
    <property type="component" value="Unassembled WGS sequence"/>
</dbReference>
<evidence type="ECO:0000256" key="19">
    <source>
        <dbReference type="PIRSR" id="PIRSR600823-4"/>
    </source>
</evidence>
<evidence type="ECO:0000256" key="8">
    <source>
        <dbReference type="ARBA" id="ARBA00022723"/>
    </source>
</evidence>
<feature type="binding site" evidence="18">
    <location>
        <position position="317"/>
    </location>
    <ligand>
        <name>Ca(2+)</name>
        <dbReference type="ChEBI" id="CHEBI:29108"/>
        <label>1</label>
    </ligand>
</feature>
<dbReference type="FunFam" id="1.10.420.10:FF:000010">
    <property type="entry name" value="Peroxidase"/>
    <property type="match status" value="1"/>
</dbReference>
<dbReference type="GO" id="GO:0046872">
    <property type="term" value="F:metal ion binding"/>
    <property type="evidence" value="ECO:0007669"/>
    <property type="project" value="UniProtKB-KW"/>
</dbReference>
<keyword evidence="13 20" id="KW-1015">Disulfide bond</keyword>
<dbReference type="Gene3D" id="1.10.420.10">
    <property type="entry name" value="Peroxidase, domain 2"/>
    <property type="match status" value="1"/>
</dbReference>
<feature type="binding site" evidence="18">
    <location>
        <position position="312"/>
    </location>
    <ligand>
        <name>Ca(2+)</name>
        <dbReference type="ChEBI" id="CHEBI:29108"/>
        <label>1</label>
    </ligand>
</feature>
<comment type="catalytic activity">
    <reaction evidence="1">
        <text>2 a phenolic donor + H2O2 = 2 a phenolic radical donor + 2 H2O</text>
        <dbReference type="Rhea" id="RHEA:56136"/>
        <dbReference type="ChEBI" id="CHEBI:15377"/>
        <dbReference type="ChEBI" id="CHEBI:16240"/>
        <dbReference type="ChEBI" id="CHEBI:139520"/>
        <dbReference type="ChEBI" id="CHEBI:139521"/>
        <dbReference type="EC" id="1.11.1.7"/>
    </reaction>
</comment>
<evidence type="ECO:0000256" key="16">
    <source>
        <dbReference type="PIRSR" id="PIRSR600823-1"/>
    </source>
</evidence>
<evidence type="ECO:0000256" key="10">
    <source>
        <dbReference type="ARBA" id="ARBA00022837"/>
    </source>
</evidence>
<evidence type="ECO:0000256" key="5">
    <source>
        <dbReference type="ARBA" id="ARBA00022525"/>
    </source>
</evidence>
<keyword evidence="5" id="KW-0964">Secreted</keyword>
<dbReference type="FunFam" id="1.10.520.10:FF:000008">
    <property type="entry name" value="Peroxidase"/>
    <property type="match status" value="1"/>
</dbReference>
<dbReference type="EMBL" id="JAUUTY010000005">
    <property type="protein sequence ID" value="KAK1628322.1"/>
    <property type="molecule type" value="Genomic_DNA"/>
</dbReference>
<evidence type="ECO:0000256" key="9">
    <source>
        <dbReference type="ARBA" id="ARBA00022729"/>
    </source>
</evidence>
<accession>A0AAD8VYG5</accession>
<keyword evidence="9" id="KW-0732">Signal</keyword>
<comment type="similarity">
    <text evidence="3">Belongs to the peroxidase family. Ascorbate peroxidase subfamily.</text>
</comment>
<keyword evidence="23" id="KW-1185">Reference proteome</keyword>
<evidence type="ECO:0000256" key="13">
    <source>
        <dbReference type="ARBA" id="ARBA00023157"/>
    </source>
</evidence>
<dbReference type="GO" id="GO:0006979">
    <property type="term" value="P:response to oxidative stress"/>
    <property type="evidence" value="ECO:0007669"/>
    <property type="project" value="InterPro"/>
</dbReference>
<dbReference type="PROSITE" id="PS00435">
    <property type="entry name" value="PEROXIDASE_1"/>
    <property type="match status" value="1"/>
</dbReference>
<protein>
    <recommendedName>
        <fullName evidence="4">peroxidase</fullName>
        <ecNumber evidence="4">1.11.1.7</ecNumber>
    </recommendedName>
</protein>
<organism evidence="22 23">
    <name type="scientific">Lolium multiflorum</name>
    <name type="common">Italian ryegrass</name>
    <name type="synonym">Lolium perenne subsp. multiflorum</name>
    <dbReference type="NCBI Taxonomy" id="4521"/>
    <lineage>
        <taxon>Eukaryota</taxon>
        <taxon>Viridiplantae</taxon>
        <taxon>Streptophyta</taxon>
        <taxon>Embryophyta</taxon>
        <taxon>Tracheophyta</taxon>
        <taxon>Spermatophyta</taxon>
        <taxon>Magnoliopsida</taxon>
        <taxon>Liliopsida</taxon>
        <taxon>Poales</taxon>
        <taxon>Poaceae</taxon>
        <taxon>BOP clade</taxon>
        <taxon>Pooideae</taxon>
        <taxon>Poodae</taxon>
        <taxon>Poeae</taxon>
        <taxon>Poeae Chloroplast Group 2 (Poeae type)</taxon>
        <taxon>Loliodinae</taxon>
        <taxon>Loliinae</taxon>
        <taxon>Lolium</taxon>
    </lineage>
</organism>
<feature type="binding site" evidence="18">
    <location>
        <position position="315"/>
    </location>
    <ligand>
        <name>Ca(2+)</name>
        <dbReference type="ChEBI" id="CHEBI:29108"/>
        <label>1</label>
    </ligand>
</feature>
<feature type="domain" description="Plant heme peroxidase family profile" evidence="21">
    <location>
        <begin position="270"/>
        <end position="567"/>
    </location>
</feature>
<dbReference type="InterPro" id="IPR019793">
    <property type="entry name" value="Peroxidases_heam-ligand_BS"/>
</dbReference>
<evidence type="ECO:0000256" key="20">
    <source>
        <dbReference type="PIRSR" id="PIRSR600823-5"/>
    </source>
</evidence>
<feature type="disulfide bond" evidence="20">
    <location>
        <begin position="280"/>
        <end position="358"/>
    </location>
</feature>
<dbReference type="InterPro" id="IPR010255">
    <property type="entry name" value="Haem_peroxidase_sf"/>
</dbReference>
<comment type="caution">
    <text evidence="22">The sequence shown here is derived from an EMBL/GenBank/DDBJ whole genome shotgun (WGS) entry which is preliminary data.</text>
</comment>
<evidence type="ECO:0000256" key="17">
    <source>
        <dbReference type="PIRSR" id="PIRSR600823-2"/>
    </source>
</evidence>
<reference evidence="22" key="1">
    <citation type="submission" date="2023-07" db="EMBL/GenBank/DDBJ databases">
        <title>A chromosome-level genome assembly of Lolium multiflorum.</title>
        <authorList>
            <person name="Chen Y."/>
            <person name="Copetti D."/>
            <person name="Kolliker R."/>
            <person name="Studer B."/>
        </authorList>
    </citation>
    <scope>NUCLEOTIDE SEQUENCE</scope>
    <source>
        <strain evidence="22">02402/16</strain>
        <tissue evidence="22">Leaf</tissue>
    </source>
</reference>
<dbReference type="Gene3D" id="1.10.520.10">
    <property type="match status" value="1"/>
</dbReference>
<sequence>MPSSVSGGGDLAAWISSVVGSLFLPLLLRWSEGRTKKKIDAPFNKGVAVFLLRQRGGATRCFPLAGLGGEEGSSCAPPFNDVDEFLAGRGGGEELSRIIANASAAWRPYPCCCWCGDAAPKLYLSAGRGGEGEGSNDAAAYLCWRQLYLWWFLDERNHAAADMPAVICSRRVGCFSSSKTKASPCPCWSSTPPRSQVIRFRRQGGCQQGWVLAGRKSSGTFSPFLGGDASRMPSGGGSEIAFQDMANGILLTRVAFLLLLGTVGVSVNGQLQFGYYSDECPGAEDIVTAVVQQAAASDATILPALVRLQFHDCFVRGCDASVLITSTGSAAEVNNNKHQGLRGQDVIEAAKAAIEDQCPGVVSCADIIALASRDAIAMTNGPSFQVPTGRRDGLSSNLRDADVLPDVSDSIQVLRNKFAASGLNDRDLVLLTAAHTIGTTACFFVKDRLYGYRGGAGSDPSIPAPFLSELKSRCAPGDFNTRLPLDRGSEFSFDDNIYRNIRAGLVPIASDAALDASNATAGLVASYLGAAAPSFAQDFVGAMVKMGTIGAITGDAGEVRDVCWSFNAN</sequence>
<feature type="disulfide bond" evidence="20">
    <location>
        <begin position="442"/>
        <end position="474"/>
    </location>
</feature>
<dbReference type="AlphaFoldDB" id="A0AAD8VYG5"/>
<dbReference type="GO" id="GO:0042744">
    <property type="term" value="P:hydrogen peroxide catabolic process"/>
    <property type="evidence" value="ECO:0007669"/>
    <property type="project" value="UniProtKB-KW"/>
</dbReference>
<feature type="binding site" evidence="18">
    <location>
        <position position="436"/>
    </location>
    <ligand>
        <name>Ca(2+)</name>
        <dbReference type="ChEBI" id="CHEBI:29108"/>
        <label>2</label>
    </ligand>
</feature>
<keyword evidence="6" id="KW-0575">Peroxidase</keyword>
<dbReference type="PRINTS" id="PR00461">
    <property type="entry name" value="PLPEROXIDASE"/>
</dbReference>
<evidence type="ECO:0000256" key="4">
    <source>
        <dbReference type="ARBA" id="ARBA00012313"/>
    </source>
</evidence>
<keyword evidence="7" id="KW-0349">Heme</keyword>
<dbReference type="PROSITE" id="PS50873">
    <property type="entry name" value="PEROXIDASE_4"/>
    <property type="match status" value="1"/>
</dbReference>
<evidence type="ECO:0000313" key="23">
    <source>
        <dbReference type="Proteomes" id="UP001231189"/>
    </source>
</evidence>
<feature type="site" description="Transition state stabilizer" evidence="19">
    <location>
        <position position="307"/>
    </location>
</feature>
<comment type="cofactor">
    <cofactor evidence="18">
        <name>heme b</name>
        <dbReference type="ChEBI" id="CHEBI:60344"/>
    </cofactor>
    <text evidence="18">Binds 1 heme b (iron(II)-protoporphyrin IX) group per subunit.</text>
</comment>
<comment type="function">
    <text evidence="2">Removal of H(2)O(2), oxidation of toxic reductants, biosynthesis and degradation of lignin, suberization, auxin catabolism, response to environmental stresses such as wounding, pathogen attack and oxidative stress. These functions might be dependent on each isozyme/isoform in each plant tissue.</text>
</comment>
<keyword evidence="15" id="KW-0376">Hydrogen peroxide</keyword>